<dbReference type="Gene3D" id="3.60.21.10">
    <property type="match status" value="1"/>
</dbReference>
<sequence length="216" mass="23765">MIALELEVAGEMLKLLPQKAIYWPRASTLIIADIHFGKAGAFRRLGVPVPHGTTVQNLQLLDELIATYPCTKLIFLGDFLHAAGTSASTLQSLLAWRKSHDRLAMTLVRGNHDLRAGDPPDSLNIDIVDEPYLLKPFAFCHHPDIKCDEYVLAGHVHPAFRLSGRHETLRLPCFLFGPGRAILPSFGAFTGSYTIKPDVDEQVFIVAGDSVIKTGK</sequence>
<dbReference type="EMBL" id="QJKB01000001">
    <property type="protein sequence ID" value="PXX47749.1"/>
    <property type="molecule type" value="Genomic_DNA"/>
</dbReference>
<dbReference type="InterPro" id="IPR004843">
    <property type="entry name" value="Calcineurin-like_PHP"/>
</dbReference>
<protein>
    <submittedName>
        <fullName evidence="2">Putative phosphoesterase</fullName>
    </submittedName>
</protein>
<dbReference type="InterPro" id="IPR029052">
    <property type="entry name" value="Metallo-depent_PP-like"/>
</dbReference>
<dbReference type="InterPro" id="IPR026336">
    <property type="entry name" value="PdeM-like"/>
</dbReference>
<comment type="caution">
    <text evidence="2">The sequence shown here is derived from an EMBL/GenBank/DDBJ whole genome shotgun (WGS) entry which is preliminary data.</text>
</comment>
<keyword evidence="3" id="KW-1185">Reference proteome</keyword>
<proteinExistence type="predicted"/>
<dbReference type="SUPFAM" id="SSF56300">
    <property type="entry name" value="Metallo-dependent phosphatases"/>
    <property type="match status" value="1"/>
</dbReference>
<accession>A0A318JJZ8</accession>
<dbReference type="RefSeq" id="WP_110254087.1">
    <property type="nucleotide sequence ID" value="NZ_QJKB01000001.1"/>
</dbReference>
<dbReference type="PANTHER" id="PTHR39323">
    <property type="entry name" value="BLR1149 PROTEIN"/>
    <property type="match status" value="1"/>
</dbReference>
<dbReference type="PIRSF" id="PIRSF000887">
    <property type="entry name" value="Pesterase_MJ0037"/>
    <property type="match status" value="1"/>
</dbReference>
<dbReference type="Proteomes" id="UP000247792">
    <property type="component" value="Unassembled WGS sequence"/>
</dbReference>
<dbReference type="Pfam" id="PF00149">
    <property type="entry name" value="Metallophos"/>
    <property type="match status" value="1"/>
</dbReference>
<reference evidence="2 3" key="1">
    <citation type="submission" date="2018-05" db="EMBL/GenBank/DDBJ databases">
        <title>Genomic Encyclopedia of Type Strains, Phase IV (KMG-IV): sequencing the most valuable type-strain genomes for metagenomic binning, comparative biology and taxonomic classification.</title>
        <authorList>
            <person name="Goeker M."/>
        </authorList>
    </citation>
    <scope>NUCLEOTIDE SEQUENCE [LARGE SCALE GENOMIC DNA]</scope>
    <source>
        <strain evidence="2 3">DSM 19792</strain>
    </source>
</reference>
<evidence type="ECO:0000313" key="2">
    <source>
        <dbReference type="EMBL" id="PXX47749.1"/>
    </source>
</evidence>
<gene>
    <name evidence="2" type="ORF">DFR42_1011346</name>
</gene>
<dbReference type="NCBIfam" id="TIGR04123">
    <property type="entry name" value="P_estr_lig_assc"/>
    <property type="match status" value="1"/>
</dbReference>
<organism evidence="2 3">
    <name type="scientific">Undibacterium pigrum</name>
    <dbReference type="NCBI Taxonomy" id="401470"/>
    <lineage>
        <taxon>Bacteria</taxon>
        <taxon>Pseudomonadati</taxon>
        <taxon>Pseudomonadota</taxon>
        <taxon>Betaproteobacteria</taxon>
        <taxon>Burkholderiales</taxon>
        <taxon>Oxalobacteraceae</taxon>
        <taxon>Undibacterium</taxon>
    </lineage>
</organism>
<evidence type="ECO:0000313" key="3">
    <source>
        <dbReference type="Proteomes" id="UP000247792"/>
    </source>
</evidence>
<dbReference type="AlphaFoldDB" id="A0A318JJZ8"/>
<dbReference type="GO" id="GO:0016787">
    <property type="term" value="F:hydrolase activity"/>
    <property type="evidence" value="ECO:0007669"/>
    <property type="project" value="InterPro"/>
</dbReference>
<feature type="domain" description="Calcineurin-like phosphoesterase" evidence="1">
    <location>
        <begin position="28"/>
        <end position="123"/>
    </location>
</feature>
<evidence type="ECO:0000259" key="1">
    <source>
        <dbReference type="Pfam" id="PF00149"/>
    </source>
</evidence>
<dbReference type="PANTHER" id="PTHR39323:SF1">
    <property type="entry name" value="BLR1149 PROTEIN"/>
    <property type="match status" value="1"/>
</dbReference>
<dbReference type="OrthoDB" id="9795838at2"/>
<name>A0A318JJZ8_9BURK</name>
<dbReference type="InterPro" id="IPR024173">
    <property type="entry name" value="Pesterase_MJ0037-like"/>
</dbReference>